<evidence type="ECO:0000256" key="3">
    <source>
        <dbReference type="ARBA" id="ARBA00022729"/>
    </source>
</evidence>
<organism evidence="6 7">
    <name type="scientific">Acropora cervicornis</name>
    <name type="common">Staghorn coral</name>
    <dbReference type="NCBI Taxonomy" id="6130"/>
    <lineage>
        <taxon>Eukaryota</taxon>
        <taxon>Metazoa</taxon>
        <taxon>Cnidaria</taxon>
        <taxon>Anthozoa</taxon>
        <taxon>Hexacorallia</taxon>
        <taxon>Scleractinia</taxon>
        <taxon>Astrocoeniina</taxon>
        <taxon>Acroporidae</taxon>
        <taxon>Acropora</taxon>
    </lineage>
</organism>
<keyword evidence="3" id="KW-0732">Signal</keyword>
<dbReference type="InterPro" id="IPR056861">
    <property type="entry name" value="HMCN1-like_VWA"/>
</dbReference>
<dbReference type="PANTHER" id="PTHR14905:SF7">
    <property type="entry name" value="VON WILLEBRAND FACTOR A DOMAIN-CONTAINING PROTEIN 7"/>
    <property type="match status" value="1"/>
</dbReference>
<feature type="domain" description="Hemicentin-1-like von Willebrand factor A" evidence="5">
    <location>
        <begin position="215"/>
        <end position="260"/>
    </location>
</feature>
<reference evidence="6" key="1">
    <citation type="journal article" date="2023" name="G3 (Bethesda)">
        <title>Whole genome assembly and annotation of the endangered Caribbean coral Acropora cervicornis.</title>
        <authorList>
            <person name="Selwyn J.D."/>
            <person name="Vollmer S.V."/>
        </authorList>
    </citation>
    <scope>NUCLEOTIDE SEQUENCE</scope>
    <source>
        <strain evidence="6">K2</strain>
    </source>
</reference>
<evidence type="ECO:0000313" key="7">
    <source>
        <dbReference type="Proteomes" id="UP001249851"/>
    </source>
</evidence>
<evidence type="ECO:0000256" key="1">
    <source>
        <dbReference type="ARBA" id="ARBA00004613"/>
    </source>
</evidence>
<feature type="region of interest" description="Disordered" evidence="4">
    <location>
        <begin position="172"/>
        <end position="193"/>
    </location>
</feature>
<dbReference type="PANTHER" id="PTHR14905">
    <property type="entry name" value="NG37"/>
    <property type="match status" value="1"/>
</dbReference>
<keyword evidence="7" id="KW-1185">Reference proteome</keyword>
<comment type="caution">
    <text evidence="6">The sequence shown here is derived from an EMBL/GenBank/DDBJ whole genome shotgun (WGS) entry which is preliminary data.</text>
</comment>
<name>A0AAD9PTZ9_ACRCE</name>
<dbReference type="Proteomes" id="UP001249851">
    <property type="component" value="Unassembled WGS sequence"/>
</dbReference>
<dbReference type="AlphaFoldDB" id="A0AAD9PTZ9"/>
<dbReference type="EMBL" id="JARQWQ010000137">
    <property type="protein sequence ID" value="KAK2548848.1"/>
    <property type="molecule type" value="Genomic_DNA"/>
</dbReference>
<reference evidence="6" key="2">
    <citation type="journal article" date="2023" name="Science">
        <title>Genomic signatures of disease resistance in endangered staghorn corals.</title>
        <authorList>
            <person name="Vollmer S.V."/>
            <person name="Selwyn J.D."/>
            <person name="Despard B.A."/>
            <person name="Roesel C.L."/>
        </authorList>
    </citation>
    <scope>NUCLEOTIDE SEQUENCE</scope>
    <source>
        <strain evidence="6">K2</strain>
    </source>
</reference>
<comment type="subcellular location">
    <subcellularLocation>
        <location evidence="1">Secreted</location>
    </subcellularLocation>
</comment>
<dbReference type="InterPro" id="IPR052577">
    <property type="entry name" value="VWA7"/>
</dbReference>
<sequence length="270" mass="30437">MAKQPCIFVVFSTWLLFVLFAHLTYGNFFSSLRFTRESLMQFSRGTQRTVEILTPKKTIKKPAILPKRMDHFGYDGPPSGIKARPKIPMTETVVTYQKKRKIYRQRSSPSNKFLEILNVIERAVANANASGDENDAGTLSKLEDLVVKAVQSKRFHYGRQVLGRAVNLLSTAGSSQRREKRSSPNGTGSNFLGRLRQRVGNNNFDSFMAVQGDVSLMFVMDDTGSMSNEIKAVKSMAIDIMNYDRQAPINLYILSPFNDPYPSGKSQIIY</sequence>
<gene>
    <name evidence="6" type="ORF">P5673_030892</name>
</gene>
<evidence type="ECO:0000256" key="2">
    <source>
        <dbReference type="ARBA" id="ARBA00022525"/>
    </source>
</evidence>
<evidence type="ECO:0000313" key="6">
    <source>
        <dbReference type="EMBL" id="KAK2548848.1"/>
    </source>
</evidence>
<accession>A0AAD9PTZ9</accession>
<proteinExistence type="predicted"/>
<keyword evidence="2" id="KW-0964">Secreted</keyword>
<evidence type="ECO:0000259" key="5">
    <source>
        <dbReference type="Pfam" id="PF25106"/>
    </source>
</evidence>
<protein>
    <recommendedName>
        <fullName evidence="5">Hemicentin-1-like von Willebrand factor A domain-containing protein</fullName>
    </recommendedName>
</protein>
<dbReference type="Pfam" id="PF25106">
    <property type="entry name" value="VWA_4"/>
    <property type="match status" value="1"/>
</dbReference>
<evidence type="ECO:0000256" key="4">
    <source>
        <dbReference type="SAM" id="MobiDB-lite"/>
    </source>
</evidence>